<keyword evidence="8 12" id="KW-0256">Endoplasmic reticulum</keyword>
<dbReference type="Gene3D" id="3.40.50.2000">
    <property type="entry name" value="Glycogen Phosphorylase B"/>
    <property type="match status" value="1"/>
</dbReference>
<accession>A0A4P9YF25</accession>
<evidence type="ECO:0000256" key="12">
    <source>
        <dbReference type="RuleBase" id="RU367051"/>
    </source>
</evidence>
<organism evidence="15 16">
    <name type="scientific">Rozella allomycis (strain CSF55)</name>
    <dbReference type="NCBI Taxonomy" id="988480"/>
    <lineage>
        <taxon>Eukaryota</taxon>
        <taxon>Fungi</taxon>
        <taxon>Fungi incertae sedis</taxon>
        <taxon>Cryptomycota</taxon>
        <taxon>Cryptomycota incertae sedis</taxon>
        <taxon>Rozella</taxon>
    </lineage>
</organism>
<evidence type="ECO:0000256" key="9">
    <source>
        <dbReference type="ARBA" id="ARBA00022989"/>
    </source>
</evidence>
<dbReference type="Pfam" id="PF00534">
    <property type="entry name" value="Glycos_transf_1"/>
    <property type="match status" value="1"/>
</dbReference>
<feature type="domain" description="Glycosyl transferase family 1" evidence="13">
    <location>
        <begin position="240"/>
        <end position="401"/>
    </location>
</feature>
<evidence type="ECO:0000256" key="11">
    <source>
        <dbReference type="ARBA" id="ARBA00045065"/>
    </source>
</evidence>
<evidence type="ECO:0000313" key="16">
    <source>
        <dbReference type="Proteomes" id="UP000281549"/>
    </source>
</evidence>
<evidence type="ECO:0000256" key="4">
    <source>
        <dbReference type="ARBA" id="ARBA00022018"/>
    </source>
</evidence>
<proteinExistence type="inferred from homology"/>
<comment type="subcellular location">
    <subcellularLocation>
        <location evidence="1">Endoplasmic reticulum membrane</location>
        <topology evidence="1">Single-pass membrane protein</topology>
    </subcellularLocation>
</comment>
<comment type="catalytic activity">
    <reaction evidence="11 12">
        <text>an alpha-D-Man-(1-&gt;3)-[alpha-D-Man-(1-&gt;6)]-beta-D-Man-(1-&gt;4)-beta-D-GlcNAc-(1-&gt;4)-alpha-D-GlcNAc-diphospho-di-trans,poly-cis-dolichol + 2 GDP-alpha-D-mannose = an alpha-D-Man-(1-&gt;2)-alpha-D-Man-(1-&gt;2)-alpha-D-Man-(1-&gt;3)-[alpha-D-Man-(1-&gt;6)]-beta-D-Man-(1-&gt;4)-beta-D-GlcNAc-(1-&gt;4)-alpha-D-GlcNAc-diphospho-di-trans,poly-cis-dolichol + 2 GDP + 2 H(+)</text>
        <dbReference type="Rhea" id="RHEA:29523"/>
        <dbReference type="Rhea" id="RHEA-COMP:19515"/>
        <dbReference type="Rhea" id="RHEA-COMP:19516"/>
        <dbReference type="ChEBI" id="CHEBI:15378"/>
        <dbReference type="ChEBI" id="CHEBI:57527"/>
        <dbReference type="ChEBI" id="CHEBI:58189"/>
        <dbReference type="ChEBI" id="CHEBI:132511"/>
        <dbReference type="ChEBI" id="CHEBI:132515"/>
        <dbReference type="EC" id="2.4.1.131"/>
    </reaction>
    <physiologicalReaction direction="left-to-right" evidence="11 12">
        <dbReference type="Rhea" id="RHEA:29524"/>
    </physiologicalReaction>
</comment>
<dbReference type="Proteomes" id="UP000281549">
    <property type="component" value="Unassembled WGS sequence"/>
</dbReference>
<comment type="function">
    <text evidence="12">GDP-Man:Man(3)GlcNAc(2)-PP-Dol alpha-1,2-mannosyltransferase that operates in the biosynthetic pathway of dolichol-linked oligosaccharides, the glycan precursors employed in protein asparagine (N)-glycosylation. The assembly of dolichol-linked oligosaccharides begins on the cytosolic side of the endoplasmic reticulum membrane and finishes in its lumen. The sequential addition of sugars to dolichol pyrophosphate produces dolichol-linked oligosaccharides containing fourteen sugars, including two GlcNAcs, nine mannoses and three glucoses. Once assembled, the oligosaccharide is transferred from the lipid to nascent proteins by oligosaccharyltransferases. Catalyzes, on the cytoplasmic face of the endoplasmic reticulum, the addition of the fourth and fifth mannose residues to the dolichol-linked oligosaccharide chain, to produce Man(5)GlcNAc(2)-PP-dolichol core oligosaccharide.</text>
</comment>
<dbReference type="EC" id="2.4.1.131" evidence="3 12"/>
<evidence type="ECO:0000256" key="7">
    <source>
        <dbReference type="ARBA" id="ARBA00022692"/>
    </source>
</evidence>
<protein>
    <recommendedName>
        <fullName evidence="4 12">GDP-Man:Man(3)GlcNAc(2)-PP-Dol alpha-1,2-mannosyltransferase</fullName>
        <ecNumber evidence="3 12">2.4.1.131</ecNumber>
    </recommendedName>
</protein>
<evidence type="ECO:0000256" key="3">
    <source>
        <dbReference type="ARBA" id="ARBA00012645"/>
    </source>
</evidence>
<evidence type="ECO:0000313" key="15">
    <source>
        <dbReference type="EMBL" id="RKP17532.1"/>
    </source>
</evidence>
<evidence type="ECO:0000256" key="5">
    <source>
        <dbReference type="ARBA" id="ARBA00022676"/>
    </source>
</evidence>
<keyword evidence="10" id="KW-0472">Membrane</keyword>
<keyword evidence="7" id="KW-0812">Transmembrane</keyword>
<dbReference type="GO" id="GO:0004377">
    <property type="term" value="F:GDP-Man:Man(3)GlcNAc(2)-PP-Dol alpha-1,2-mannosyltransferase activity"/>
    <property type="evidence" value="ECO:0007669"/>
    <property type="project" value="UniProtKB-UniRule"/>
</dbReference>
<evidence type="ECO:0000256" key="2">
    <source>
        <dbReference type="ARBA" id="ARBA00004922"/>
    </source>
</evidence>
<comment type="similarity">
    <text evidence="12">Belongs to the glycosyltransferase group 1 family. Glycosyltransferase 4 subfamily.</text>
</comment>
<evidence type="ECO:0000256" key="10">
    <source>
        <dbReference type="ARBA" id="ARBA00023136"/>
    </source>
</evidence>
<feature type="domain" description="ALG11 mannosyltransferase N-terminal" evidence="14">
    <location>
        <begin position="13"/>
        <end position="215"/>
    </location>
</feature>
<evidence type="ECO:0000256" key="1">
    <source>
        <dbReference type="ARBA" id="ARBA00004389"/>
    </source>
</evidence>
<dbReference type="Pfam" id="PF15924">
    <property type="entry name" value="ALG11_N"/>
    <property type="match status" value="1"/>
</dbReference>
<dbReference type="SUPFAM" id="SSF53756">
    <property type="entry name" value="UDP-Glycosyltransferase/glycogen phosphorylase"/>
    <property type="match status" value="1"/>
</dbReference>
<dbReference type="EMBL" id="ML005792">
    <property type="protein sequence ID" value="RKP17532.1"/>
    <property type="molecule type" value="Genomic_DNA"/>
</dbReference>
<gene>
    <name evidence="15" type="ORF">ROZALSC1DRAFT_30671</name>
</gene>
<dbReference type="UniPathway" id="UPA00378"/>
<keyword evidence="9" id="KW-1133">Transmembrane helix</keyword>
<evidence type="ECO:0000259" key="13">
    <source>
        <dbReference type="Pfam" id="PF00534"/>
    </source>
</evidence>
<dbReference type="GO" id="GO:0006487">
    <property type="term" value="P:protein N-linked glycosylation"/>
    <property type="evidence" value="ECO:0007669"/>
    <property type="project" value="TreeGrafter"/>
</dbReference>
<dbReference type="PANTHER" id="PTHR45919">
    <property type="entry name" value="GDP-MAN:MAN(3)GLCNAC(2)-PP-DOL ALPHA-1,2-MANNOSYLTRANSFERASE"/>
    <property type="match status" value="1"/>
</dbReference>
<name>A0A4P9YF25_ROZAC</name>
<dbReference type="PANTHER" id="PTHR45919:SF1">
    <property type="entry name" value="GDP-MAN:MAN(3)GLCNAC(2)-PP-DOL ALPHA-1,2-MANNOSYLTRANSFERASE"/>
    <property type="match status" value="1"/>
</dbReference>
<keyword evidence="6 12" id="KW-0808">Transferase</keyword>
<evidence type="ECO:0000256" key="8">
    <source>
        <dbReference type="ARBA" id="ARBA00022824"/>
    </source>
</evidence>
<dbReference type="GO" id="GO:0005789">
    <property type="term" value="C:endoplasmic reticulum membrane"/>
    <property type="evidence" value="ECO:0007669"/>
    <property type="project" value="UniProtKB-SubCell"/>
</dbReference>
<dbReference type="InterPro" id="IPR031814">
    <property type="entry name" value="ALG11_N"/>
</dbReference>
<dbReference type="InterPro" id="IPR001296">
    <property type="entry name" value="Glyco_trans_1"/>
</dbReference>
<sequence>MVILLGRLFRTKKVVFFHPFCMSFGGGERVLYTWMKFLKNDKEIMILTGEKSIDIMKIKERFDIDLLNYPIKVVSLHTRRLLDPLLFPIATLFFQILGSLIIGLDCCAKLLFKSPEVLVDTTGCAFIYPIIKLFLGCKIVSYVHYPFISSDMLQMVSKRESNYNNKNYITNNSALTQVKLYYYKILSFVYCLCGSFADEILVNSTWTHNHIIELWQNPEKTHIVYPPCGIEKLINIDIVKPRNPIILSIGQFRKEKNHQLQIEAFAKSNARSTHSLILVGGCRNEEDYSRVCELKSLANILNLSERVEFKVNVSFDELYNLLTLADIGIHTMQDEHFGICVVEYMAAGLIPIAHNSGGPKLDIVDENCGFLAKSSEEYTNSINAILSMSIRKKQMYRENARLKIEQTFSESQFANNIECLF</sequence>
<reference evidence="16" key="1">
    <citation type="journal article" date="2018" name="Nat. Microbiol.">
        <title>Leveraging single-cell genomics to expand the fungal tree of life.</title>
        <authorList>
            <person name="Ahrendt S.R."/>
            <person name="Quandt C.A."/>
            <person name="Ciobanu D."/>
            <person name="Clum A."/>
            <person name="Salamov A."/>
            <person name="Andreopoulos B."/>
            <person name="Cheng J.F."/>
            <person name="Woyke T."/>
            <person name="Pelin A."/>
            <person name="Henrissat B."/>
            <person name="Reynolds N.K."/>
            <person name="Benny G.L."/>
            <person name="Smith M.E."/>
            <person name="James T.Y."/>
            <person name="Grigoriev I.V."/>
        </authorList>
    </citation>
    <scope>NUCLEOTIDE SEQUENCE [LARGE SCALE GENOMIC DNA]</scope>
    <source>
        <strain evidence="16">CSF55</strain>
    </source>
</reference>
<dbReference type="InterPro" id="IPR038013">
    <property type="entry name" value="ALG11"/>
</dbReference>
<evidence type="ECO:0000259" key="14">
    <source>
        <dbReference type="Pfam" id="PF15924"/>
    </source>
</evidence>
<keyword evidence="5 12" id="KW-0328">Glycosyltransferase</keyword>
<dbReference type="AlphaFoldDB" id="A0A4P9YF25"/>
<dbReference type="CDD" id="cd03806">
    <property type="entry name" value="GT4_ALG11-like"/>
    <property type="match status" value="1"/>
</dbReference>
<comment type="pathway">
    <text evidence="2 12">Protein modification; protein glycosylation.</text>
</comment>
<evidence type="ECO:0000256" key="6">
    <source>
        <dbReference type="ARBA" id="ARBA00022679"/>
    </source>
</evidence>